<dbReference type="Proteomes" id="UP001058974">
    <property type="component" value="Chromosome 5"/>
</dbReference>
<comment type="caution">
    <text evidence="2">The sequence shown here is derived from an EMBL/GenBank/DDBJ whole genome shotgun (WGS) entry which is preliminary data.</text>
</comment>
<dbReference type="Pfam" id="PF01107">
    <property type="entry name" value="MP"/>
    <property type="match status" value="1"/>
</dbReference>
<accession>A0A9D4WQ85</accession>
<dbReference type="InterPro" id="IPR053098">
    <property type="entry name" value="Petuviruses_polyprotein"/>
</dbReference>
<dbReference type="AlphaFoldDB" id="A0A9D4WQ85"/>
<feature type="region of interest" description="Disordered" evidence="1">
    <location>
        <begin position="361"/>
        <end position="399"/>
    </location>
</feature>
<evidence type="ECO:0008006" key="4">
    <source>
        <dbReference type="Google" id="ProtNLM"/>
    </source>
</evidence>
<evidence type="ECO:0000256" key="1">
    <source>
        <dbReference type="SAM" id="MobiDB-lite"/>
    </source>
</evidence>
<proteinExistence type="predicted"/>
<organism evidence="2 3">
    <name type="scientific">Pisum sativum</name>
    <name type="common">Garden pea</name>
    <name type="synonym">Lathyrus oleraceus</name>
    <dbReference type="NCBI Taxonomy" id="3888"/>
    <lineage>
        <taxon>Eukaryota</taxon>
        <taxon>Viridiplantae</taxon>
        <taxon>Streptophyta</taxon>
        <taxon>Embryophyta</taxon>
        <taxon>Tracheophyta</taxon>
        <taxon>Spermatophyta</taxon>
        <taxon>Magnoliopsida</taxon>
        <taxon>eudicotyledons</taxon>
        <taxon>Gunneridae</taxon>
        <taxon>Pentapetalae</taxon>
        <taxon>rosids</taxon>
        <taxon>fabids</taxon>
        <taxon>Fabales</taxon>
        <taxon>Fabaceae</taxon>
        <taxon>Papilionoideae</taxon>
        <taxon>50 kb inversion clade</taxon>
        <taxon>NPAAA clade</taxon>
        <taxon>Hologalegina</taxon>
        <taxon>IRL clade</taxon>
        <taxon>Fabeae</taxon>
        <taxon>Lathyrus</taxon>
    </lineage>
</organism>
<evidence type="ECO:0000313" key="2">
    <source>
        <dbReference type="EMBL" id="KAI5404686.1"/>
    </source>
</evidence>
<sequence length="399" mass="46075">METPEPNTQPIITTSSLSLSKLCKKTNSHKIENLIEYSHFPEDAQISEAIPPLLSPYNIFKRQRSVTRSIRNLISTNRPHMKEYIQSFRLDQCCLTTTNQEPYVDLEIPQYLISHWKIEGFTTTHFGDVRLILYLHGRKNQLVFCKIALLVSSYLHYENAVIGTVLTTFRAGSVVLTIFTNYNVSFNDNTLSMRLKVQVQITGSDQVPEAMSATLHHQIIYHLQNHSIDLPLSGLQGNSLTQLIPLEWITNYERLHVDRRHVQSQEATFRRSIDKTVKTIFKKPDEWSISMSPIFQTMMIHPVLKEDWCPVYAVTTDGKPIYTDKIDGHFILDVDPTRCDPDCDCWMHDNDIDRDIILPKTNKKGRCKPSPPPQRRFDQDNGPWVGIHGKKKPLSIYEE</sequence>
<dbReference type="Gramene" id="Psat05G0173900-T1">
    <property type="protein sequence ID" value="KAI5404686.1"/>
    <property type="gene ID" value="KIW84_051739"/>
</dbReference>
<dbReference type="InterPro" id="IPR028919">
    <property type="entry name" value="Viral_movement"/>
</dbReference>
<reference evidence="2 3" key="1">
    <citation type="journal article" date="2022" name="Nat. Genet.">
        <title>Improved pea reference genome and pan-genome highlight genomic features and evolutionary characteristics.</title>
        <authorList>
            <person name="Yang T."/>
            <person name="Liu R."/>
            <person name="Luo Y."/>
            <person name="Hu S."/>
            <person name="Wang D."/>
            <person name="Wang C."/>
            <person name="Pandey M.K."/>
            <person name="Ge S."/>
            <person name="Xu Q."/>
            <person name="Li N."/>
            <person name="Li G."/>
            <person name="Huang Y."/>
            <person name="Saxena R.K."/>
            <person name="Ji Y."/>
            <person name="Li M."/>
            <person name="Yan X."/>
            <person name="He Y."/>
            <person name="Liu Y."/>
            <person name="Wang X."/>
            <person name="Xiang C."/>
            <person name="Varshney R.K."/>
            <person name="Ding H."/>
            <person name="Gao S."/>
            <person name="Zong X."/>
        </authorList>
    </citation>
    <scope>NUCLEOTIDE SEQUENCE [LARGE SCALE GENOMIC DNA]</scope>
    <source>
        <strain evidence="2 3">cv. Zhongwan 6</strain>
    </source>
</reference>
<protein>
    <recommendedName>
        <fullName evidence="4">Polyprotein</fullName>
    </recommendedName>
</protein>
<keyword evidence="3" id="KW-1185">Reference proteome</keyword>
<gene>
    <name evidence="2" type="ORF">KIW84_051739</name>
</gene>
<name>A0A9D4WQ85_PEA</name>
<dbReference type="PANTHER" id="PTHR48435">
    <property type="entry name" value="POLYPROTEIN"/>
    <property type="match status" value="1"/>
</dbReference>
<dbReference type="PANTHER" id="PTHR48435:SF1">
    <property type="entry name" value="POLYPROTEIN"/>
    <property type="match status" value="1"/>
</dbReference>
<dbReference type="EMBL" id="JAMSHJ010000005">
    <property type="protein sequence ID" value="KAI5404686.1"/>
    <property type="molecule type" value="Genomic_DNA"/>
</dbReference>
<evidence type="ECO:0000313" key="3">
    <source>
        <dbReference type="Proteomes" id="UP001058974"/>
    </source>
</evidence>